<protein>
    <submittedName>
        <fullName evidence="3">Uncharacterized protein</fullName>
    </submittedName>
</protein>
<comment type="caution">
    <text evidence="3">The sequence shown here is derived from an EMBL/GenBank/DDBJ whole genome shotgun (WGS) entry which is preliminary data.</text>
</comment>
<sequence length="75" mass="8222">MIGPRALLLLLTVLLFAFLAVAAPIPVTKDGLLVKKSLKQFNPRGELPNRVARDSAKPSGYVKRDAPKPSQVYKH</sequence>
<name>A0AAW0CA64_9AGAR</name>
<feature type="compositionally biased region" description="Basic and acidic residues" evidence="1">
    <location>
        <begin position="51"/>
        <end position="67"/>
    </location>
</feature>
<dbReference type="Proteomes" id="UP001362999">
    <property type="component" value="Unassembled WGS sequence"/>
</dbReference>
<proteinExistence type="predicted"/>
<dbReference type="AlphaFoldDB" id="A0AAW0CA64"/>
<keyword evidence="2" id="KW-0732">Signal</keyword>
<feature type="signal peptide" evidence="2">
    <location>
        <begin position="1"/>
        <end position="22"/>
    </location>
</feature>
<accession>A0AAW0CA64</accession>
<gene>
    <name evidence="3" type="ORF">R3P38DRAFT_2909209</name>
</gene>
<reference evidence="3 4" key="1">
    <citation type="journal article" date="2024" name="J Genomics">
        <title>Draft genome sequencing and assembly of Favolaschia claudopus CIRM-BRFM 2984 isolated from oak limbs.</title>
        <authorList>
            <person name="Navarro D."/>
            <person name="Drula E."/>
            <person name="Chaduli D."/>
            <person name="Cazenave R."/>
            <person name="Ahrendt S."/>
            <person name="Wang J."/>
            <person name="Lipzen A."/>
            <person name="Daum C."/>
            <person name="Barry K."/>
            <person name="Grigoriev I.V."/>
            <person name="Favel A."/>
            <person name="Rosso M.N."/>
            <person name="Martin F."/>
        </authorList>
    </citation>
    <scope>NUCLEOTIDE SEQUENCE [LARGE SCALE GENOMIC DNA]</scope>
    <source>
        <strain evidence="3 4">CIRM-BRFM 2984</strain>
    </source>
</reference>
<evidence type="ECO:0000313" key="3">
    <source>
        <dbReference type="EMBL" id="KAK7035818.1"/>
    </source>
</evidence>
<feature type="region of interest" description="Disordered" evidence="1">
    <location>
        <begin position="45"/>
        <end position="75"/>
    </location>
</feature>
<keyword evidence="4" id="KW-1185">Reference proteome</keyword>
<feature type="chain" id="PRO_5043440898" evidence="2">
    <location>
        <begin position="23"/>
        <end position="75"/>
    </location>
</feature>
<organism evidence="3 4">
    <name type="scientific">Favolaschia claudopus</name>
    <dbReference type="NCBI Taxonomy" id="2862362"/>
    <lineage>
        <taxon>Eukaryota</taxon>
        <taxon>Fungi</taxon>
        <taxon>Dikarya</taxon>
        <taxon>Basidiomycota</taxon>
        <taxon>Agaricomycotina</taxon>
        <taxon>Agaricomycetes</taxon>
        <taxon>Agaricomycetidae</taxon>
        <taxon>Agaricales</taxon>
        <taxon>Marasmiineae</taxon>
        <taxon>Mycenaceae</taxon>
        <taxon>Favolaschia</taxon>
    </lineage>
</organism>
<evidence type="ECO:0000256" key="2">
    <source>
        <dbReference type="SAM" id="SignalP"/>
    </source>
</evidence>
<dbReference type="EMBL" id="JAWWNJ010000019">
    <property type="protein sequence ID" value="KAK7035818.1"/>
    <property type="molecule type" value="Genomic_DNA"/>
</dbReference>
<evidence type="ECO:0000256" key="1">
    <source>
        <dbReference type="SAM" id="MobiDB-lite"/>
    </source>
</evidence>
<evidence type="ECO:0000313" key="4">
    <source>
        <dbReference type="Proteomes" id="UP001362999"/>
    </source>
</evidence>